<evidence type="ECO:0000313" key="2">
    <source>
        <dbReference type="EMBL" id="PIC14810.1"/>
    </source>
</evidence>
<reference evidence="3" key="1">
    <citation type="submission" date="2017-10" db="EMBL/GenBank/DDBJ databases">
        <title>Rapid genome shrinkage in a self-fertile nematode reveals novel sperm competition proteins.</title>
        <authorList>
            <person name="Yin D."/>
            <person name="Schwarz E.M."/>
            <person name="Thomas C.G."/>
            <person name="Felde R.L."/>
            <person name="Korf I.F."/>
            <person name="Cutter A.D."/>
            <person name="Schartner C.M."/>
            <person name="Ralston E.J."/>
            <person name="Meyer B.J."/>
            <person name="Haag E.S."/>
        </authorList>
    </citation>
    <scope>NUCLEOTIDE SEQUENCE [LARGE SCALE GENOMIC DNA]</scope>
    <source>
        <strain evidence="3">JU1422</strain>
    </source>
</reference>
<dbReference type="InterPro" id="IPR000210">
    <property type="entry name" value="BTB/POZ_dom"/>
</dbReference>
<gene>
    <name evidence="2" type="ORF">B9Z55_026990</name>
</gene>
<dbReference type="STRING" id="1611254.A0A2G5SID4"/>
<dbReference type="OrthoDB" id="6777468at2759"/>
<dbReference type="PROSITE" id="PS50097">
    <property type="entry name" value="BTB"/>
    <property type="match status" value="1"/>
</dbReference>
<dbReference type="InterPro" id="IPR011333">
    <property type="entry name" value="SKP1/BTB/POZ_sf"/>
</dbReference>
<dbReference type="CDD" id="cd18186">
    <property type="entry name" value="BTB_POZ_ZBTB_KLHL-like"/>
    <property type="match status" value="1"/>
</dbReference>
<dbReference type="Proteomes" id="UP000230233">
    <property type="component" value="Unassembled WGS sequence"/>
</dbReference>
<dbReference type="PANTHER" id="PTHR22744:SF14">
    <property type="entry name" value="BTB DOMAIN-CONTAINING PROTEIN-RELATED"/>
    <property type="match status" value="1"/>
</dbReference>
<keyword evidence="3" id="KW-1185">Reference proteome</keyword>
<accession>A0A2G5SID4</accession>
<protein>
    <recommendedName>
        <fullName evidence="1">BTB domain-containing protein</fullName>
    </recommendedName>
</protein>
<name>A0A2G5SID4_9PELO</name>
<dbReference type="Pfam" id="PF00651">
    <property type="entry name" value="BTB"/>
    <property type="match status" value="1"/>
</dbReference>
<proteinExistence type="predicted"/>
<evidence type="ECO:0000259" key="1">
    <source>
        <dbReference type="PROSITE" id="PS50097"/>
    </source>
</evidence>
<comment type="caution">
    <text evidence="2">The sequence shown here is derived from an EMBL/GenBank/DDBJ whole genome shotgun (WGS) entry which is preliminary data.</text>
</comment>
<sequence length="190" mass="21802">MSETPAPSIYETTFAQTNKTDAILVIDGKKLHVNKAILSYHSEYFNTLFNSDFKEKSMPEIEIKDVKLEDFATLLSLVQNNPIKCGADDAEKILELADRFQLPAVKRPMELILIDANFNENYKLKLADKYKLDGLLNHVIPLFNSKENFKTLVGNPGLFQWFATNHKLLDPLSDETKVKLFHRLIEIYPN</sequence>
<dbReference type="SMART" id="SM00225">
    <property type="entry name" value="BTB"/>
    <property type="match status" value="1"/>
</dbReference>
<evidence type="ECO:0000313" key="3">
    <source>
        <dbReference type="Proteomes" id="UP000230233"/>
    </source>
</evidence>
<dbReference type="PANTHER" id="PTHR22744">
    <property type="entry name" value="HELIX LOOP HELIX PROTEIN 21-RELATED"/>
    <property type="match status" value="1"/>
</dbReference>
<dbReference type="SUPFAM" id="SSF54695">
    <property type="entry name" value="POZ domain"/>
    <property type="match status" value="1"/>
</dbReference>
<dbReference type="Gene3D" id="3.30.710.10">
    <property type="entry name" value="Potassium Channel Kv1.1, Chain A"/>
    <property type="match status" value="1"/>
</dbReference>
<dbReference type="AlphaFoldDB" id="A0A2G5SID4"/>
<organism evidence="2 3">
    <name type="scientific">Caenorhabditis nigoni</name>
    <dbReference type="NCBI Taxonomy" id="1611254"/>
    <lineage>
        <taxon>Eukaryota</taxon>
        <taxon>Metazoa</taxon>
        <taxon>Ecdysozoa</taxon>
        <taxon>Nematoda</taxon>
        <taxon>Chromadorea</taxon>
        <taxon>Rhabditida</taxon>
        <taxon>Rhabditina</taxon>
        <taxon>Rhabditomorpha</taxon>
        <taxon>Rhabditoidea</taxon>
        <taxon>Rhabditidae</taxon>
        <taxon>Peloderinae</taxon>
        <taxon>Caenorhabditis</taxon>
    </lineage>
</organism>
<feature type="domain" description="BTB" evidence="1">
    <location>
        <begin position="20"/>
        <end position="87"/>
    </location>
</feature>
<dbReference type="EMBL" id="PDUG01000007">
    <property type="protein sequence ID" value="PIC14810.1"/>
    <property type="molecule type" value="Genomic_DNA"/>
</dbReference>